<dbReference type="InterPro" id="IPR050832">
    <property type="entry name" value="Bact_Acetyltransf"/>
</dbReference>
<dbReference type="InterPro" id="IPR016181">
    <property type="entry name" value="Acyl_CoA_acyltransferase"/>
</dbReference>
<evidence type="ECO:0000259" key="3">
    <source>
        <dbReference type="PROSITE" id="PS51186"/>
    </source>
</evidence>
<dbReference type="Pfam" id="PF00583">
    <property type="entry name" value="Acetyltransf_1"/>
    <property type="match status" value="1"/>
</dbReference>
<proteinExistence type="predicted"/>
<feature type="domain" description="N-acetyltransferase" evidence="3">
    <location>
        <begin position="170"/>
        <end position="315"/>
    </location>
</feature>
<evidence type="ECO:0000256" key="2">
    <source>
        <dbReference type="ARBA" id="ARBA00023315"/>
    </source>
</evidence>
<dbReference type="AlphaFoldDB" id="A0AAJ2N4S4"/>
<dbReference type="PROSITE" id="PS51186">
    <property type="entry name" value="GNAT"/>
    <property type="match status" value="1"/>
</dbReference>
<name>A0AAJ2N4S4_9BACL</name>
<evidence type="ECO:0000313" key="5">
    <source>
        <dbReference type="Proteomes" id="UP001250538"/>
    </source>
</evidence>
<protein>
    <submittedName>
        <fullName evidence="4">GNAT family N-acetyltransferase</fullName>
    </submittedName>
</protein>
<sequence length="316" mass="36140">MSKITVSSYDPLFLNEMASIERETKERYPDFPSWATWMYEHNPELKKDNIFIAFESDKLAGYGHIIPRPAYENDPSQVPHTIYLDFNVSVDAKQPASVRDALFAALCNRTAELLKGYPDRKTELCVQHYSALEEMIEDISARGFQRVESYFLMERDLRLPIPDAPLLNGLVLREWKMETAEEKKKFLELNKLAFPDESPTLEKLEGIMAIPGWTTYAIFTEVNEVAGLIMFRSDSPTHGYIDDVFVLPEWRRQGLADALVAVGLHHLKEGGFSGVYLNVARSSSSACNLYSKAGFRAIKEQQELRLEWRGEKRSDS</sequence>
<accession>A0AAJ2N4S4</accession>
<evidence type="ECO:0000313" key="4">
    <source>
        <dbReference type="EMBL" id="MDT8977086.1"/>
    </source>
</evidence>
<keyword evidence="5" id="KW-1185">Reference proteome</keyword>
<dbReference type="RefSeq" id="WP_072732149.1">
    <property type="nucleotide sequence ID" value="NZ_JAVYAA010000002.1"/>
</dbReference>
<dbReference type="GO" id="GO:0016747">
    <property type="term" value="F:acyltransferase activity, transferring groups other than amino-acyl groups"/>
    <property type="evidence" value="ECO:0007669"/>
    <property type="project" value="InterPro"/>
</dbReference>
<comment type="caution">
    <text evidence="4">The sequence shown here is derived from an EMBL/GenBank/DDBJ whole genome shotgun (WGS) entry which is preliminary data.</text>
</comment>
<evidence type="ECO:0000256" key="1">
    <source>
        <dbReference type="ARBA" id="ARBA00022679"/>
    </source>
</evidence>
<dbReference type="InterPro" id="IPR000182">
    <property type="entry name" value="GNAT_dom"/>
</dbReference>
<keyword evidence="1" id="KW-0808">Transferase</keyword>
<dbReference type="Proteomes" id="UP001250538">
    <property type="component" value="Unassembled WGS sequence"/>
</dbReference>
<dbReference type="SUPFAM" id="SSF55729">
    <property type="entry name" value="Acyl-CoA N-acyltransferases (Nat)"/>
    <property type="match status" value="1"/>
</dbReference>
<dbReference type="Gene3D" id="3.40.630.30">
    <property type="match status" value="1"/>
</dbReference>
<dbReference type="EMBL" id="JAVYAA010000002">
    <property type="protein sequence ID" value="MDT8977086.1"/>
    <property type="molecule type" value="Genomic_DNA"/>
</dbReference>
<dbReference type="PANTHER" id="PTHR43877">
    <property type="entry name" value="AMINOALKYLPHOSPHONATE N-ACETYLTRANSFERASE-RELATED-RELATED"/>
    <property type="match status" value="1"/>
</dbReference>
<reference evidence="5" key="1">
    <citation type="submission" date="2023-09" db="EMBL/GenBank/DDBJ databases">
        <title>Paenibacillus sp. chi10 Genome sequencing and assembly.</title>
        <authorList>
            <person name="Kim I."/>
        </authorList>
    </citation>
    <scope>NUCLEOTIDE SEQUENCE [LARGE SCALE GENOMIC DNA]</scope>
    <source>
        <strain evidence="5">chi10</strain>
    </source>
</reference>
<keyword evidence="2" id="KW-0012">Acyltransferase</keyword>
<gene>
    <name evidence="4" type="ORF">RQP50_12615</name>
</gene>
<dbReference type="CDD" id="cd04301">
    <property type="entry name" value="NAT_SF"/>
    <property type="match status" value="1"/>
</dbReference>
<organism evidence="4 5">
    <name type="scientific">Paenibacillus suaedae</name>
    <dbReference type="NCBI Taxonomy" id="3077233"/>
    <lineage>
        <taxon>Bacteria</taxon>
        <taxon>Bacillati</taxon>
        <taxon>Bacillota</taxon>
        <taxon>Bacilli</taxon>
        <taxon>Bacillales</taxon>
        <taxon>Paenibacillaceae</taxon>
        <taxon>Paenibacillus</taxon>
    </lineage>
</organism>